<dbReference type="CDD" id="cd00063">
    <property type="entry name" value="FN3"/>
    <property type="match status" value="1"/>
</dbReference>
<dbReference type="EMBL" id="JAWQEG010001172">
    <property type="protein sequence ID" value="KAK3881825.1"/>
    <property type="molecule type" value="Genomic_DNA"/>
</dbReference>
<keyword evidence="2" id="KW-0812">Transmembrane</keyword>
<evidence type="ECO:0000256" key="2">
    <source>
        <dbReference type="SAM" id="Phobius"/>
    </source>
</evidence>
<evidence type="ECO:0000313" key="5">
    <source>
        <dbReference type="Proteomes" id="UP001286313"/>
    </source>
</evidence>
<dbReference type="AlphaFoldDB" id="A0AAE1FY91"/>
<evidence type="ECO:0000256" key="3">
    <source>
        <dbReference type="SAM" id="SignalP"/>
    </source>
</evidence>
<name>A0AAE1FY91_PETCI</name>
<keyword evidence="5" id="KW-1185">Reference proteome</keyword>
<organism evidence="4 5">
    <name type="scientific">Petrolisthes cinctipes</name>
    <name type="common">Flat porcelain crab</name>
    <dbReference type="NCBI Taxonomy" id="88211"/>
    <lineage>
        <taxon>Eukaryota</taxon>
        <taxon>Metazoa</taxon>
        <taxon>Ecdysozoa</taxon>
        <taxon>Arthropoda</taxon>
        <taxon>Crustacea</taxon>
        <taxon>Multicrustacea</taxon>
        <taxon>Malacostraca</taxon>
        <taxon>Eumalacostraca</taxon>
        <taxon>Eucarida</taxon>
        <taxon>Decapoda</taxon>
        <taxon>Pleocyemata</taxon>
        <taxon>Anomura</taxon>
        <taxon>Galatheoidea</taxon>
        <taxon>Porcellanidae</taxon>
        <taxon>Petrolisthes</taxon>
    </lineage>
</organism>
<dbReference type="Proteomes" id="UP001286313">
    <property type="component" value="Unassembled WGS sequence"/>
</dbReference>
<feature type="compositionally biased region" description="Low complexity" evidence="1">
    <location>
        <begin position="202"/>
        <end position="216"/>
    </location>
</feature>
<feature type="chain" id="PRO_5042067537" description="Fibronectin type-III domain-containing protein" evidence="3">
    <location>
        <begin position="28"/>
        <end position="216"/>
    </location>
</feature>
<dbReference type="SUPFAM" id="SSF49265">
    <property type="entry name" value="Fibronectin type III"/>
    <property type="match status" value="1"/>
</dbReference>
<reference evidence="4" key="1">
    <citation type="submission" date="2023-10" db="EMBL/GenBank/DDBJ databases">
        <title>Genome assemblies of two species of porcelain crab, Petrolisthes cinctipes and Petrolisthes manimaculis (Anomura: Porcellanidae).</title>
        <authorList>
            <person name="Angst P."/>
        </authorList>
    </citation>
    <scope>NUCLEOTIDE SEQUENCE</scope>
    <source>
        <strain evidence="4">PB745_01</strain>
        <tissue evidence="4">Gill</tissue>
    </source>
</reference>
<gene>
    <name evidence="4" type="ORF">Pcinc_013757</name>
</gene>
<feature type="transmembrane region" description="Helical" evidence="2">
    <location>
        <begin position="154"/>
        <end position="175"/>
    </location>
</feature>
<dbReference type="InterPro" id="IPR003961">
    <property type="entry name" value="FN3_dom"/>
</dbReference>
<feature type="signal peptide" evidence="3">
    <location>
        <begin position="1"/>
        <end position="27"/>
    </location>
</feature>
<comment type="caution">
    <text evidence="4">The sequence shown here is derived from an EMBL/GenBank/DDBJ whole genome shotgun (WGS) entry which is preliminary data.</text>
</comment>
<evidence type="ECO:0000256" key="1">
    <source>
        <dbReference type="SAM" id="MobiDB-lite"/>
    </source>
</evidence>
<keyword evidence="3" id="KW-0732">Signal</keyword>
<proteinExistence type="predicted"/>
<evidence type="ECO:0008006" key="6">
    <source>
        <dbReference type="Google" id="ProtNLM"/>
    </source>
</evidence>
<protein>
    <recommendedName>
        <fullName evidence="6">Fibronectin type-III domain-containing protein</fullName>
    </recommendedName>
</protein>
<feature type="region of interest" description="Disordered" evidence="1">
    <location>
        <begin position="197"/>
        <end position="216"/>
    </location>
</feature>
<keyword evidence="2" id="KW-0472">Membrane</keyword>
<accession>A0AAE1FY91</accession>
<dbReference type="InterPro" id="IPR036116">
    <property type="entry name" value="FN3_sf"/>
</dbReference>
<keyword evidence="2" id="KW-1133">Transmembrane helix</keyword>
<evidence type="ECO:0000313" key="4">
    <source>
        <dbReference type="EMBL" id="KAK3881825.1"/>
    </source>
</evidence>
<sequence length="216" mass="24218">MREKYRIRGGEWLFILLLQSVVHPGITTEERIETAHTISLDTVWAASDTITLTLKAYNNTQHKVTVSVRPENNNNSSVHILDQLPKQTTHINHTRPHTYQHTIRELTSDTRYRVCVEARQWGGVEGAGPGEEVILQGGCYSVRTLPQVDNISGLYASLAAVGSFLVVVMVGRVLYVMVWGKCLSKLLSNKDKYEVERPAEGQPNPTYTTTQIITNT</sequence>